<protein>
    <submittedName>
        <fullName evidence="2">Uncharacterized protein</fullName>
    </submittedName>
</protein>
<organism evidence="2 3">
    <name type="scientific">Bacteroides uniformis</name>
    <dbReference type="NCBI Taxonomy" id="820"/>
    <lineage>
        <taxon>Bacteria</taxon>
        <taxon>Pseudomonadati</taxon>
        <taxon>Bacteroidota</taxon>
        <taxon>Bacteroidia</taxon>
        <taxon>Bacteroidales</taxon>
        <taxon>Bacteroidaceae</taxon>
        <taxon>Bacteroides</taxon>
    </lineage>
</organism>
<keyword evidence="1" id="KW-1133">Transmembrane helix</keyword>
<feature type="transmembrane region" description="Helical" evidence="1">
    <location>
        <begin position="10"/>
        <end position="28"/>
    </location>
</feature>
<gene>
    <name evidence="2" type="ORF">DXC80_03925</name>
</gene>
<evidence type="ECO:0000256" key="1">
    <source>
        <dbReference type="SAM" id="Phobius"/>
    </source>
</evidence>
<proteinExistence type="predicted"/>
<accession>A0A3E4R817</accession>
<comment type="caution">
    <text evidence="2">The sequence shown here is derived from an EMBL/GenBank/DDBJ whole genome shotgun (WGS) entry which is preliminary data.</text>
</comment>
<dbReference type="EMBL" id="QSRK01000004">
    <property type="protein sequence ID" value="RGL16327.1"/>
    <property type="molecule type" value="Genomic_DNA"/>
</dbReference>
<dbReference type="AlphaFoldDB" id="A0A3E4R817"/>
<feature type="transmembrane region" description="Helical" evidence="1">
    <location>
        <begin position="66"/>
        <end position="93"/>
    </location>
</feature>
<reference evidence="2 3" key="1">
    <citation type="submission" date="2018-08" db="EMBL/GenBank/DDBJ databases">
        <title>A genome reference for cultivated species of the human gut microbiota.</title>
        <authorList>
            <person name="Zou Y."/>
            <person name="Xue W."/>
            <person name="Luo G."/>
        </authorList>
    </citation>
    <scope>NUCLEOTIDE SEQUENCE [LARGE SCALE GENOMIC DNA]</scope>
    <source>
        <strain evidence="2 3">TF08-13</strain>
    </source>
</reference>
<evidence type="ECO:0000313" key="2">
    <source>
        <dbReference type="EMBL" id="RGL16327.1"/>
    </source>
</evidence>
<keyword evidence="1" id="KW-0472">Membrane</keyword>
<name>A0A3E4R817_BACUN</name>
<sequence>MTRTRWSKNLLTYILAAFIIGFHLAYYQGHRAELGIYISSILVFVSLASAKMVLFLKAIRHSKYLLVGLSAATLIITFIPGFLSLACSLAFIIEAACFYPGKNALDDACITDPKGFVNAYFA</sequence>
<feature type="transmembrane region" description="Helical" evidence="1">
    <location>
        <begin position="34"/>
        <end position="54"/>
    </location>
</feature>
<keyword evidence="1" id="KW-0812">Transmembrane</keyword>
<dbReference type="Proteomes" id="UP000260795">
    <property type="component" value="Unassembled WGS sequence"/>
</dbReference>
<evidence type="ECO:0000313" key="3">
    <source>
        <dbReference type="Proteomes" id="UP000260795"/>
    </source>
</evidence>